<reference evidence="2" key="1">
    <citation type="submission" date="2021-06" db="EMBL/GenBank/DDBJ databases">
        <authorList>
            <person name="Hodson N. C."/>
            <person name="Mongue J. A."/>
            <person name="Jaron S. K."/>
        </authorList>
    </citation>
    <scope>NUCLEOTIDE SEQUENCE</scope>
</reference>
<dbReference type="Pfam" id="PF00595">
    <property type="entry name" value="PDZ"/>
    <property type="match status" value="1"/>
</dbReference>
<dbReference type="OrthoDB" id="2272012at2759"/>
<dbReference type="GO" id="GO:0005737">
    <property type="term" value="C:cytoplasm"/>
    <property type="evidence" value="ECO:0007669"/>
    <property type="project" value="TreeGrafter"/>
</dbReference>
<dbReference type="InterPro" id="IPR001478">
    <property type="entry name" value="PDZ"/>
</dbReference>
<dbReference type="EMBL" id="CAJVCH010046771">
    <property type="protein sequence ID" value="CAG7717546.1"/>
    <property type="molecule type" value="Genomic_DNA"/>
</dbReference>
<dbReference type="PANTHER" id="PTHR45872:SF2">
    <property type="entry name" value="RHO GUANINE NUCLEOTIDE EXCHANGE FACTOR 2, ISOFORM D"/>
    <property type="match status" value="1"/>
</dbReference>
<accession>A0A8J2JBN9</accession>
<organism evidence="2 3">
    <name type="scientific">Allacma fusca</name>
    <dbReference type="NCBI Taxonomy" id="39272"/>
    <lineage>
        <taxon>Eukaryota</taxon>
        <taxon>Metazoa</taxon>
        <taxon>Ecdysozoa</taxon>
        <taxon>Arthropoda</taxon>
        <taxon>Hexapoda</taxon>
        <taxon>Collembola</taxon>
        <taxon>Symphypleona</taxon>
        <taxon>Sminthuridae</taxon>
        <taxon>Allacma</taxon>
    </lineage>
</organism>
<sequence length="156" mass="17413">MGGDSGEIEDFFEVPLRVRQGSNNSCVYFCPCLIYKRTHTTQALHMDPYWRSTRAIIVHRDENNGYGLTVSGDNPVSVQTIKRGGAADLAGIREGDIIIKVNGALVDHMNHTEVVELIRCKFVPTVLLCSIFYIYFIQIPLVDSHGVCGDTTQHRS</sequence>
<dbReference type="SMART" id="SM00228">
    <property type="entry name" value="PDZ"/>
    <property type="match status" value="1"/>
</dbReference>
<dbReference type="GO" id="GO:0007186">
    <property type="term" value="P:G protein-coupled receptor signaling pathway"/>
    <property type="evidence" value="ECO:0007669"/>
    <property type="project" value="TreeGrafter"/>
</dbReference>
<name>A0A8J2JBN9_9HEXA</name>
<comment type="caution">
    <text evidence="2">The sequence shown here is derived from an EMBL/GenBank/DDBJ whole genome shotgun (WGS) entry which is preliminary data.</text>
</comment>
<feature type="domain" description="PDZ" evidence="1">
    <location>
        <begin position="55"/>
        <end position="119"/>
    </location>
</feature>
<keyword evidence="3" id="KW-1185">Reference proteome</keyword>
<dbReference type="PROSITE" id="PS50106">
    <property type="entry name" value="PDZ"/>
    <property type="match status" value="1"/>
</dbReference>
<proteinExistence type="predicted"/>
<dbReference type="GO" id="GO:0001664">
    <property type="term" value="F:G protein-coupled receptor binding"/>
    <property type="evidence" value="ECO:0007669"/>
    <property type="project" value="TreeGrafter"/>
</dbReference>
<dbReference type="AlphaFoldDB" id="A0A8J2JBN9"/>
<dbReference type="GO" id="GO:0005085">
    <property type="term" value="F:guanyl-nucleotide exchange factor activity"/>
    <property type="evidence" value="ECO:0007669"/>
    <property type="project" value="TreeGrafter"/>
</dbReference>
<dbReference type="PANTHER" id="PTHR45872">
    <property type="entry name" value="RHO GUANINE NUCLEOTIDE EXCHANGE FACTOR 2, ISOFORM D"/>
    <property type="match status" value="1"/>
</dbReference>
<evidence type="ECO:0000259" key="1">
    <source>
        <dbReference type="PROSITE" id="PS50106"/>
    </source>
</evidence>
<protein>
    <recommendedName>
        <fullName evidence="1">PDZ domain-containing protein</fullName>
    </recommendedName>
</protein>
<evidence type="ECO:0000313" key="2">
    <source>
        <dbReference type="EMBL" id="CAG7717546.1"/>
    </source>
</evidence>
<evidence type="ECO:0000313" key="3">
    <source>
        <dbReference type="Proteomes" id="UP000708208"/>
    </source>
</evidence>
<dbReference type="Proteomes" id="UP000708208">
    <property type="component" value="Unassembled WGS sequence"/>
</dbReference>
<gene>
    <name evidence="2" type="ORF">AFUS01_LOCUS7002</name>
</gene>